<feature type="region of interest" description="Disordered" evidence="6">
    <location>
        <begin position="129"/>
        <end position="266"/>
    </location>
</feature>
<keyword evidence="5" id="KW-0175">Coiled coil</keyword>
<evidence type="ECO:0000313" key="9">
    <source>
        <dbReference type="Proteomes" id="UP000007799"/>
    </source>
</evidence>
<dbReference type="Proteomes" id="UP000007799">
    <property type="component" value="Unassembled WGS sequence"/>
</dbReference>
<dbReference type="GO" id="GO:0032979">
    <property type="term" value="P:protein insertion into mitochondrial inner membrane from matrix"/>
    <property type="evidence" value="ECO:0007669"/>
    <property type="project" value="TreeGrafter"/>
</dbReference>
<dbReference type="InParanoid" id="F2TXZ5"/>
<evidence type="ECO:0000256" key="1">
    <source>
        <dbReference type="ARBA" id="ARBA00004141"/>
    </source>
</evidence>
<protein>
    <submittedName>
        <fullName evidence="8">Uncharacterized protein</fullName>
    </submittedName>
</protein>
<dbReference type="OrthoDB" id="2148490at2759"/>
<accession>F2TXZ5</accession>
<dbReference type="STRING" id="946362.F2TXZ5"/>
<keyword evidence="2 7" id="KW-0812">Transmembrane</keyword>
<dbReference type="PANTHER" id="PTHR12428">
    <property type="entry name" value="OXA1"/>
    <property type="match status" value="1"/>
</dbReference>
<keyword evidence="4 7" id="KW-0472">Membrane</keyword>
<gene>
    <name evidence="8" type="ORF">PTSG_00956</name>
</gene>
<dbReference type="GO" id="GO:0005743">
    <property type="term" value="C:mitochondrial inner membrane"/>
    <property type="evidence" value="ECO:0007669"/>
    <property type="project" value="TreeGrafter"/>
</dbReference>
<evidence type="ECO:0000256" key="4">
    <source>
        <dbReference type="ARBA" id="ARBA00023136"/>
    </source>
</evidence>
<feature type="compositionally biased region" description="Basic and acidic residues" evidence="6">
    <location>
        <begin position="226"/>
        <end position="235"/>
    </location>
</feature>
<feature type="compositionally biased region" description="Basic residues" evidence="6">
    <location>
        <begin position="177"/>
        <end position="194"/>
    </location>
</feature>
<proteinExistence type="predicted"/>
<keyword evidence="3 7" id="KW-1133">Transmembrane helix</keyword>
<evidence type="ECO:0000313" key="8">
    <source>
        <dbReference type="EMBL" id="EGD76254.1"/>
    </source>
</evidence>
<dbReference type="RefSeq" id="XP_004998429.1">
    <property type="nucleotide sequence ID" value="XM_004998372.1"/>
</dbReference>
<feature type="transmembrane region" description="Helical" evidence="7">
    <location>
        <begin position="1095"/>
        <end position="1113"/>
    </location>
</feature>
<dbReference type="InterPro" id="IPR001708">
    <property type="entry name" value="YidC/ALB3/OXA1/COX18"/>
</dbReference>
<feature type="compositionally biased region" description="Low complexity" evidence="6">
    <location>
        <begin position="376"/>
        <end position="387"/>
    </location>
</feature>
<dbReference type="EMBL" id="GL832956">
    <property type="protein sequence ID" value="EGD76254.1"/>
    <property type="molecule type" value="Genomic_DNA"/>
</dbReference>
<feature type="compositionally biased region" description="Pro residues" evidence="6">
    <location>
        <begin position="1016"/>
        <end position="1028"/>
    </location>
</feature>
<feature type="compositionally biased region" description="Basic and acidic residues" evidence="6">
    <location>
        <begin position="144"/>
        <end position="157"/>
    </location>
</feature>
<reference evidence="8" key="1">
    <citation type="submission" date="2009-08" db="EMBL/GenBank/DDBJ databases">
        <title>Annotation of Salpingoeca rosetta.</title>
        <authorList>
            <consortium name="The Broad Institute Genome Sequencing Platform"/>
            <person name="Russ C."/>
            <person name="Cuomo C."/>
            <person name="Burger G."/>
            <person name="Gray M.W."/>
            <person name="Holland P.W.H."/>
            <person name="King N."/>
            <person name="Lang F.B.F."/>
            <person name="Roger A.J."/>
            <person name="Ruiz-Trillo I."/>
            <person name="Young S.K."/>
            <person name="Zeng Q."/>
            <person name="Gargeya S."/>
            <person name="Alvarado L."/>
            <person name="Berlin A."/>
            <person name="Chapman S.B."/>
            <person name="Chen Z."/>
            <person name="Freedman E."/>
            <person name="Gellesch M."/>
            <person name="Goldberg J."/>
            <person name="Griggs A."/>
            <person name="Gujja S."/>
            <person name="Heilman E."/>
            <person name="Heiman D."/>
            <person name="Howarth C."/>
            <person name="Mehta T."/>
            <person name="Neiman D."/>
            <person name="Pearson M."/>
            <person name="Roberts A."/>
            <person name="Saif S."/>
            <person name="Shea T."/>
            <person name="Shenoy N."/>
            <person name="Sisk P."/>
            <person name="Stolte C."/>
            <person name="Sykes S."/>
            <person name="White J."/>
            <person name="Yandava C."/>
            <person name="Haas B."/>
            <person name="Nusbaum C."/>
            <person name="Birren B."/>
        </authorList>
    </citation>
    <scope>NUCLEOTIDE SEQUENCE [LARGE SCALE GENOMIC DNA]</scope>
    <source>
        <strain evidence="8">ATCC 50818</strain>
    </source>
</reference>
<dbReference type="GO" id="GO:0033617">
    <property type="term" value="P:mitochondrial respiratory chain complex IV assembly"/>
    <property type="evidence" value="ECO:0007669"/>
    <property type="project" value="TreeGrafter"/>
</dbReference>
<name>F2TXZ5_SALR5</name>
<evidence type="ECO:0000256" key="3">
    <source>
        <dbReference type="ARBA" id="ARBA00022989"/>
    </source>
</evidence>
<dbReference type="AlphaFoldDB" id="F2TXZ5"/>
<feature type="compositionally biased region" description="Basic and acidic residues" evidence="6">
    <location>
        <begin position="553"/>
        <end position="562"/>
    </location>
</feature>
<feature type="compositionally biased region" description="Basic residues" evidence="6">
    <location>
        <begin position="240"/>
        <end position="266"/>
    </location>
</feature>
<comment type="subcellular location">
    <subcellularLocation>
        <location evidence="1">Membrane</location>
        <topology evidence="1">Multi-pass membrane protein</topology>
    </subcellularLocation>
</comment>
<feature type="region of interest" description="Disordered" evidence="6">
    <location>
        <begin position="553"/>
        <end position="574"/>
    </location>
</feature>
<dbReference type="GeneID" id="16079023"/>
<evidence type="ECO:0000256" key="5">
    <source>
        <dbReference type="SAM" id="Coils"/>
    </source>
</evidence>
<dbReference type="PANTHER" id="PTHR12428:SF65">
    <property type="entry name" value="CYTOCHROME C OXIDASE ASSEMBLY PROTEIN COX18, MITOCHONDRIAL"/>
    <property type="match status" value="1"/>
</dbReference>
<sequence>MAGRLKRRLKSVHIRSPAVERLAKLDWGDRVRLFTSIMERLDPASATNLHTVQRVYEDRKPLLQAQPQAVREQAEAEFRHAWASLLLESMRTVRGKAYPMNAATFTKPSAVADVMRFMHWLLDEVEQRGVSAHTPASSTVSTPARHEQQKHHEEQERSGSAGVGSHGGDVSNEGRKQRQHRHCSSRPASHKRPPRAPQLHTRSQPHVASEDTADARSSRRQHHHHPDPPSLHHPDSPSLPHHHSDHQHHHHHHHRHRQRTPRQRRRSALDEDLLLQRVEMYKQQNLALQEQVVQLLRLLRHVQSREDQMQSLENELDHMSASTTAAVMMTAVHRMQRVVAEMRALDTKSPPTVYWTPPTHTQGRVKLQKKHIHVHAPAQPAAATDASADGDHNDDGATASVLQMCSGKLDHLNLQHISRLEEEVVRARVWISRAAAEIGCHEYVRTRDGNEGGDGSGSGDDDDDGDGGDGGGDGDISDEGDSDVVARCLRQLDSTAHALSSTAMLVPAAHRPKLARIRRPRVCVRDIEAAATRAHAHRSSTMAHSPLYACRHDDVPTRERPSGPRSGNDSGGGSEASGLLLERFLHFGIGSEDTRAANIYVDVPAYYFLFPSLEEWHKHIATISPKEYEQVVDSVLWHANYQQLCDHVSIAHLKTANAILSHALHAQERATCDAMTAMVDTVSTAVLQLRKEIALPLKDVLEALPTLQEEAPQVVAALDDLIQRTLLPTASTHTGAATAHQYGIARVEEQVQRIWRKLRPSIDKALHLARQSSLWLRVANGSHSSSSSRQQLGTFHQHGSVGVRRGGLLGTGTWCCSCGGGQRRHYGVMDTAISAVEQGLVFVRSTTGLPWWASVCAVGAAMRLGVLLPPAIKSEEYRSRIELLGPTLREWADALRFKVYAECRRQGKKQEEADHLLKKEMKAKQKEIFDAKGLERWRILGVGFAPIPAWLLMSLGVRQVCVAPSEPSAWTELLSSEGLPWCLDLTAQDTTLALPIAVCLSNLISVQLTYLLRPRPGQPPHLKAPPAPQQRQQHQGQQHADSLPTTPASPTATTTATPTATTTTPTAAPTSAKAPTDSKQQPARPLPAKAGEPQFPVLLTSIAVLMLPIYAALPSGLVLYWFVSSASTVVQSITLRHPGLRRALRLPRVPSETSAPLAVAWGNARSDWGQFWAEVREKNFSSRSEKQS</sequence>
<feature type="region of interest" description="Disordered" evidence="6">
    <location>
        <begin position="1015"/>
        <end position="1091"/>
    </location>
</feature>
<feature type="coiled-coil region" evidence="5">
    <location>
        <begin position="278"/>
        <end position="322"/>
    </location>
</feature>
<dbReference type="GO" id="GO:0032977">
    <property type="term" value="F:membrane insertase activity"/>
    <property type="evidence" value="ECO:0007669"/>
    <property type="project" value="InterPro"/>
</dbReference>
<dbReference type="eggNOG" id="KOG1239">
    <property type="taxonomic scope" value="Eukaryota"/>
</dbReference>
<evidence type="ECO:0000256" key="6">
    <source>
        <dbReference type="SAM" id="MobiDB-lite"/>
    </source>
</evidence>
<dbReference type="KEGG" id="sre:PTSG_00956"/>
<evidence type="ECO:0000256" key="2">
    <source>
        <dbReference type="ARBA" id="ARBA00022692"/>
    </source>
</evidence>
<organism evidence="9">
    <name type="scientific">Salpingoeca rosetta (strain ATCC 50818 / BSB-021)</name>
    <dbReference type="NCBI Taxonomy" id="946362"/>
    <lineage>
        <taxon>Eukaryota</taxon>
        <taxon>Choanoflagellata</taxon>
        <taxon>Craspedida</taxon>
        <taxon>Salpingoecidae</taxon>
        <taxon>Salpingoeca</taxon>
    </lineage>
</organism>
<feature type="region of interest" description="Disordered" evidence="6">
    <location>
        <begin position="375"/>
        <end position="395"/>
    </location>
</feature>
<feature type="region of interest" description="Disordered" evidence="6">
    <location>
        <begin position="445"/>
        <end position="481"/>
    </location>
</feature>
<keyword evidence="9" id="KW-1185">Reference proteome</keyword>
<evidence type="ECO:0000256" key="7">
    <source>
        <dbReference type="SAM" id="Phobius"/>
    </source>
</evidence>
<feature type="compositionally biased region" description="Low complexity" evidence="6">
    <location>
        <begin position="1029"/>
        <end position="1075"/>
    </location>
</feature>